<dbReference type="PANTHER" id="PTHR36438:SF1">
    <property type="entry name" value="IRON-SULFUR CLUSTER REPAIR PROTEIN YTFE"/>
    <property type="match status" value="1"/>
</dbReference>
<dbReference type="STRING" id="681398.PJIAN_1486"/>
<gene>
    <name evidence="6" type="ORF">PJIAN_1486</name>
</gene>
<dbReference type="RefSeq" id="WP_068701660.1">
    <property type="nucleotide sequence ID" value="NZ_BDCR01000001.1"/>
</dbReference>
<keyword evidence="2" id="KW-0963">Cytoplasm</keyword>
<dbReference type="GO" id="GO:0005737">
    <property type="term" value="C:cytoplasm"/>
    <property type="evidence" value="ECO:0007669"/>
    <property type="project" value="UniProtKB-SubCell"/>
</dbReference>
<comment type="caution">
    <text evidence="6">The sequence shown here is derived from an EMBL/GenBank/DDBJ whole genome shotgun (WGS) entry which is preliminary data.</text>
</comment>
<dbReference type="InterPro" id="IPR019903">
    <property type="entry name" value="RIC_family"/>
</dbReference>
<dbReference type="InterPro" id="IPR012312">
    <property type="entry name" value="Hemerythrin-like"/>
</dbReference>
<dbReference type="Pfam" id="PF01814">
    <property type="entry name" value="Hemerythrin"/>
    <property type="match status" value="1"/>
</dbReference>
<evidence type="ECO:0000259" key="5">
    <source>
        <dbReference type="Pfam" id="PF01814"/>
    </source>
</evidence>
<dbReference type="AlphaFoldDB" id="A0A170YLN9"/>
<evidence type="ECO:0000313" key="7">
    <source>
        <dbReference type="Proteomes" id="UP000076586"/>
    </source>
</evidence>
<reference evidence="7" key="2">
    <citation type="journal article" date="2017" name="Genome Announc.">
        <title>Draft genome sequence of Paludibacter jiangxiensis NM7(T), a propionate-producing fermentative bacterium.</title>
        <authorList>
            <person name="Qiu Y.-L."/>
            <person name="Tourlousse D.M."/>
            <person name="Matsuura N."/>
            <person name="Ohashi A."/>
            <person name="Sekiguchi Y."/>
        </authorList>
    </citation>
    <scope>NUCLEOTIDE SEQUENCE [LARGE SCALE GENOMIC DNA]</scope>
    <source>
        <strain evidence="7">NM7</strain>
    </source>
</reference>
<keyword evidence="7" id="KW-1185">Reference proteome</keyword>
<protein>
    <submittedName>
        <fullName evidence="6">Regulator of cell morphogenesis and NO signaling</fullName>
    </submittedName>
</protein>
<keyword evidence="4" id="KW-0408">Iron</keyword>
<evidence type="ECO:0000256" key="2">
    <source>
        <dbReference type="ARBA" id="ARBA00022490"/>
    </source>
</evidence>
<comment type="subcellular location">
    <subcellularLocation>
        <location evidence="1">Cytoplasm</location>
    </subcellularLocation>
</comment>
<evidence type="ECO:0000313" key="6">
    <source>
        <dbReference type="EMBL" id="GAT61899.1"/>
    </source>
</evidence>
<evidence type="ECO:0000256" key="1">
    <source>
        <dbReference type="ARBA" id="ARBA00004496"/>
    </source>
</evidence>
<dbReference type="Gene3D" id="1.20.120.520">
    <property type="entry name" value="nmb1532 protein domain like"/>
    <property type="match status" value="1"/>
</dbReference>
<evidence type="ECO:0000256" key="3">
    <source>
        <dbReference type="ARBA" id="ARBA00022723"/>
    </source>
</evidence>
<feature type="domain" description="Hemerythrin-like" evidence="5">
    <location>
        <begin position="81"/>
        <end position="223"/>
    </location>
</feature>
<proteinExistence type="predicted"/>
<dbReference type="GO" id="GO:0046872">
    <property type="term" value="F:metal ion binding"/>
    <property type="evidence" value="ECO:0007669"/>
    <property type="project" value="UniProtKB-KW"/>
</dbReference>
<dbReference type="OrthoDB" id="9797132at2"/>
<dbReference type="Proteomes" id="UP000076586">
    <property type="component" value="Unassembled WGS sequence"/>
</dbReference>
<evidence type="ECO:0000256" key="4">
    <source>
        <dbReference type="ARBA" id="ARBA00023004"/>
    </source>
</evidence>
<sequence>MATSVGEMVRQNPKLAEVFTRLGIDFCCNGHDLLEEAARKANVDVELVKKQLETQPEVEAVNFNYDAMSLSQLIDHILGYHHEYIYKSSDYILSVLNKVYDRHGENHPELEQIKYLTGSILGELPIHQHKEEMILFPYIKTLDSGVISNDSCFGTVENPISAMESDHVATGKMLFSIRDLSNNFTPPEDACVSFELLYKLLKAMFENIQQHIHLENNLLHPKAIALEKKLKEAV</sequence>
<name>A0A170YLN9_9BACT</name>
<organism evidence="6 7">
    <name type="scientific">Paludibacter jiangxiensis</name>
    <dbReference type="NCBI Taxonomy" id="681398"/>
    <lineage>
        <taxon>Bacteria</taxon>
        <taxon>Pseudomonadati</taxon>
        <taxon>Bacteroidota</taxon>
        <taxon>Bacteroidia</taxon>
        <taxon>Bacteroidales</taxon>
        <taxon>Paludibacteraceae</taxon>
        <taxon>Paludibacter</taxon>
    </lineage>
</organism>
<accession>A0A170YLN9</accession>
<keyword evidence="3" id="KW-0479">Metal-binding</keyword>
<reference evidence="7" key="1">
    <citation type="submission" date="2016-04" db="EMBL/GenBank/DDBJ databases">
        <title>Draft genome sequence of Paludibacter jiangxiensis strain NM7.</title>
        <authorList>
            <person name="Qiu Y."/>
            <person name="Matsuura N."/>
            <person name="Ohashi A."/>
            <person name="Tourlousse M.D."/>
            <person name="Sekiguchi Y."/>
        </authorList>
    </citation>
    <scope>NUCLEOTIDE SEQUENCE [LARGE SCALE GENOMIC DNA]</scope>
    <source>
        <strain evidence="7">NM7</strain>
    </source>
</reference>
<dbReference type="PANTHER" id="PTHR36438">
    <property type="entry name" value="IRON-SULFUR CLUSTER REPAIR PROTEIN YTFE"/>
    <property type="match status" value="1"/>
</dbReference>
<dbReference type="EMBL" id="BDCR01000001">
    <property type="protein sequence ID" value="GAT61899.1"/>
    <property type="molecule type" value="Genomic_DNA"/>
</dbReference>
<dbReference type="Pfam" id="PF04405">
    <property type="entry name" value="ScdA_N"/>
    <property type="match status" value="1"/>
</dbReference>